<evidence type="ECO:0000256" key="1">
    <source>
        <dbReference type="SAM" id="MobiDB-lite"/>
    </source>
</evidence>
<keyword evidence="3" id="KW-1185">Reference proteome</keyword>
<dbReference type="Proteomes" id="UP000051952">
    <property type="component" value="Unassembled WGS sequence"/>
</dbReference>
<dbReference type="EMBL" id="CYKH01002206">
    <property type="protein sequence ID" value="CUG93906.1"/>
    <property type="molecule type" value="Genomic_DNA"/>
</dbReference>
<evidence type="ECO:0000313" key="2">
    <source>
        <dbReference type="EMBL" id="CUG93906.1"/>
    </source>
</evidence>
<dbReference type="VEuPathDB" id="TriTrypDB:BSAL_45525"/>
<reference evidence="3" key="1">
    <citation type="submission" date="2015-09" db="EMBL/GenBank/DDBJ databases">
        <authorList>
            <consortium name="Pathogen Informatics"/>
        </authorList>
    </citation>
    <scope>NUCLEOTIDE SEQUENCE [LARGE SCALE GENOMIC DNA]</scope>
    <source>
        <strain evidence="3">Lake Konstanz</strain>
    </source>
</reference>
<feature type="compositionally biased region" description="Low complexity" evidence="1">
    <location>
        <begin position="20"/>
        <end position="32"/>
    </location>
</feature>
<organism evidence="2 3">
    <name type="scientific">Bodo saltans</name>
    <name type="common">Flagellated protozoan</name>
    <dbReference type="NCBI Taxonomy" id="75058"/>
    <lineage>
        <taxon>Eukaryota</taxon>
        <taxon>Discoba</taxon>
        <taxon>Euglenozoa</taxon>
        <taxon>Kinetoplastea</taxon>
        <taxon>Metakinetoplastina</taxon>
        <taxon>Eubodonida</taxon>
        <taxon>Bodonidae</taxon>
        <taxon>Bodo</taxon>
    </lineage>
</organism>
<gene>
    <name evidence="2" type="ORF">BSAL_45525</name>
</gene>
<name>A0A0S4JQW4_BODSA</name>
<feature type="region of interest" description="Disordered" evidence="1">
    <location>
        <begin position="20"/>
        <end position="47"/>
    </location>
</feature>
<feature type="compositionally biased region" description="Polar residues" evidence="1">
    <location>
        <begin position="290"/>
        <end position="305"/>
    </location>
</feature>
<feature type="region of interest" description="Disordered" evidence="1">
    <location>
        <begin position="290"/>
        <end position="328"/>
    </location>
</feature>
<proteinExistence type="predicted"/>
<dbReference type="AlphaFoldDB" id="A0A0S4JQW4"/>
<sequence length="509" mass="56609">MSTQCEACLPMSLKKKPAAAASAAKKGAEPPAVSSALHSGMTPEDRFQQSKEDAVKFAVKAAVLFNRCYRVQYTYVALQNYVNAMRSLFANEPPSMLSDVLQQARIAEQGGGVSSRSAGSTVPGQQAYHLTLHTANTKPIMDSISKVETPSKVMANEIIKLLKQFQDGFANAAKEVECLQPVSVKTGEDCLPERGGIIRRTTSLQMWLSEEGQFEEHRRDVQDLERKAIRERIYERERNEMQEVENWERLVIFKNWVKEFLDMSKGEGASDDNALVESLYLQFRALTGTAPSSRHSETTEGSQRVGTGVSRGGDARGGRSTSPIPPALIKSNRKAAAKKKILLLQNSKLNPTQPAAALADESDGAQTADVGYQTIDFQSKLGKNISLDEIIRCFSYVVRCLQYGQRKQSAVAMTMEVNEITKNHYATLLLPYALNLQSAMGQNTEKIMLKYATGHREIVRTKKLIQEAHRMLSVYKESDAYRRAQLKLANTLQPSRRGIVVPQDAEFFF</sequence>
<protein>
    <submittedName>
        <fullName evidence="2">Uncharacterized protein</fullName>
    </submittedName>
</protein>
<accession>A0A0S4JQW4</accession>
<evidence type="ECO:0000313" key="3">
    <source>
        <dbReference type="Proteomes" id="UP000051952"/>
    </source>
</evidence>